<dbReference type="CDD" id="cd20141">
    <property type="entry name" value="PWWP_MBD5"/>
    <property type="match status" value="1"/>
</dbReference>
<feature type="compositionally biased region" description="Basic residues" evidence="1">
    <location>
        <begin position="529"/>
        <end position="541"/>
    </location>
</feature>
<name>A0A8J1Y1N7_OWEFU</name>
<feature type="region of interest" description="Disordered" evidence="1">
    <location>
        <begin position="2328"/>
        <end position="2358"/>
    </location>
</feature>
<feature type="compositionally biased region" description="Basic and acidic residues" evidence="1">
    <location>
        <begin position="1560"/>
        <end position="1570"/>
    </location>
</feature>
<feature type="region of interest" description="Disordered" evidence="1">
    <location>
        <begin position="955"/>
        <end position="991"/>
    </location>
</feature>
<reference evidence="2" key="1">
    <citation type="submission" date="2022-03" db="EMBL/GenBank/DDBJ databases">
        <authorList>
            <person name="Martin C."/>
        </authorList>
    </citation>
    <scope>NUCLEOTIDE SEQUENCE</scope>
</reference>
<dbReference type="GO" id="GO:0005634">
    <property type="term" value="C:nucleus"/>
    <property type="evidence" value="ECO:0007669"/>
    <property type="project" value="TreeGrafter"/>
</dbReference>
<feature type="region of interest" description="Disordered" evidence="1">
    <location>
        <begin position="2572"/>
        <end position="2611"/>
    </location>
</feature>
<dbReference type="Pfam" id="PF00855">
    <property type="entry name" value="PWWP"/>
    <property type="match status" value="1"/>
</dbReference>
<feature type="compositionally biased region" description="Low complexity" evidence="1">
    <location>
        <begin position="2591"/>
        <end position="2609"/>
    </location>
</feature>
<feature type="compositionally biased region" description="Basic residues" evidence="1">
    <location>
        <begin position="1616"/>
        <end position="1627"/>
    </location>
</feature>
<feature type="region of interest" description="Disordered" evidence="1">
    <location>
        <begin position="2623"/>
        <end position="2649"/>
    </location>
</feature>
<comment type="caution">
    <text evidence="2">The sequence shown here is derived from an EMBL/GenBank/DDBJ whole genome shotgun (WGS) entry which is preliminary data.</text>
</comment>
<feature type="compositionally biased region" description="Basic and acidic residues" evidence="1">
    <location>
        <begin position="1879"/>
        <end position="1890"/>
    </location>
</feature>
<feature type="compositionally biased region" description="Low complexity" evidence="1">
    <location>
        <begin position="1442"/>
        <end position="1460"/>
    </location>
</feature>
<feature type="compositionally biased region" description="Polar residues" evidence="1">
    <location>
        <begin position="667"/>
        <end position="693"/>
    </location>
</feature>
<feature type="region of interest" description="Disordered" evidence="1">
    <location>
        <begin position="2507"/>
        <end position="2546"/>
    </location>
</feature>
<evidence type="ECO:0000256" key="1">
    <source>
        <dbReference type="SAM" id="MobiDB-lite"/>
    </source>
</evidence>
<sequence length="2768" mass="302405">MMNGPPSDNGGVQTNVAPTLVWHMAQQQGIDGINANAKVGTTNMASYPTPVYQQQQQSTFEYATIGPPGLQSVMGYVDTSTGKMVAMQQQNIQQQYTQPVNAQLVQGFNTNPTQVIVGQTNIALPSIVGQDQTQIVSAVPQKASPVGSVTLISGQGQTVHVQPQPAVNIGSVGLVSPSGTVPANSMSVVVNQVAVATPIQPTTYTLQQHNIPSANHNPLPNQHILATTNGPDLTVSTSQTLPSISSIVRGHHVMQQPQQQLPNFPAQFSGQETGPSIVNVAQSDQWGFTNASVASAVGSLSQLTDVPNASRHMTNSICNSVSTNQSVMTMTQVTHSPLTSCVTVASPNSTPIMQYTQRSPHNRAGHDNRFTNHDHMSKSMNLPNDNRSELDIRLQDIESEGHVRKKRKGRHSPPMQINVPFGWKRVVEGITIVYYSASNVRLVNLEHIKQYLQTEGTCKCGLECPLLVEKVFNFDPGVISRQWTPEDVNNMDDVIDGLTKLCNHRRKIIAMATFQNNAVPQTLNDSPPKAKRKKGKKKARKSTPDNMLVSQILAQRSHFEDKIGPTSPKHRKLSQEDLPSSETIENQQSSPGCASAEQNHDTPAPAIIDPAAYVREHIEKSKQYVESQKRLKEQQQQQRNKDSVTMVTSTGELGPITCQIPPKLQFEQQSPRQPINSSSKIQSPTLQTIQSPPQHIMSPRPSTPHTLPSSQPVSPAMPHQMYQQQRPMPAPGPHPPFMGQYNNPNMNMQPHAANPNFNPYFQHQPDANIPMPMQGHGYGPGQFNPGYRMPQHSGQQPHRMPRHMHDMMMQQMHTGQPGPPHMMPKHTPPPIDPAMPPYMFDPSYNVPKQKPKRSRKKKSNSVLDRNSPCPNVDVRQMPDESKTVPLVPLSVVTSTMAQSHAPTPSSASFLENPTGFMAQQTALVNSSMTIMPQPSPHGALPDQDSKLEIDTINSNEDVDAQSKNDEAKTVSSDSPEKVIADTQSDKIGVSQLDNDDKSLKVSHTNTTNVPTLTVSTTMCTVSMSVPLTTSAATSALSITTHLLSPGSESTLSATSPGMLSPASKILSPASTAATVVTMTTMTVTASTSSTHSPLSSQHTTVTTDVHTTGTSIAMVTGSEATPMVSHPNMSQDMVHAMGNAHPGNTMMPRHPGMHGPYMGMPNNPSGGPMAPNHPQGFMGPAHPHGHMGTPPGFPMMPQPPSPPKKAGAKRKRSRSQQQPSQQQFQQQQMMMQQQQMMYGDNLMHPRMQMMQQGFPPPNGPPQQQMVPGPDGQMRPRGFQASHMLSAAAKAQGGPPPMIGPQNRHPRQRMMGPNHAMVDPMAGHPVNYQQMRMMQGQGMRMPPHMSPPGQMQMHPNMSPHMQNFHGPPQGFPNEQMMHASRHGAPYPQQMMQQGMRPMQGQKSHLPDAQQGMHVGQNQGHNPIQMVQNMITGLDGQTMMDHNSIIGSPSSVRRGRSLSVSSTCSNRSDRSGSSRLHCTTPSGSIDRVNTPSTPGGGRHTPVYAEDKFLGDMDSKLTHVVTQESKQYDESNQQPLKGSEHSEKQADNSESVNSEKTVESTLAEDKSTLHEKTNSQTQSNNSNATPVNSADNTIGTDVKEATSTVALPNAATQIDHSSVKPKKKSNRSKKSSTPTIASMLQAAVLPPNQHVPFNQQNVQQPPQQMMRMPQQQNMMMGQQHMMQQRFPMQQQPQSIQEQVRYPPPHIMVQTQQLIPQQGIIMNNQQHVGNQQQFMIQQNVNHMQPQGQFPPMQEQHMQQQLMQNPRMPQCLPGQQPTSPKQQGVHIQQQHVHVQHFPHPQPSLQPASIDGTGVNTQQVVAEDPQETDTSSKPEQTLPPSQDVQPNDSETPKPEISIPDDVPPNEHADVNKLQDKENVAVPFEKENESASPDEPKTGVNVSDVDKSNVESSDHGNIQEAKNDPTESSEVEIPATTCLSMTLVSPTKSVDVLGCQPVETKSMVMAVEAPVAVATFPTVSADNMILHQPVNIFSTNNMPQQINMLTGQNVNVELVQQLQQQIIQQTQQLVGQLNNPAIVAQLNPELLQQAGVHIPLEQLPQTVGNLSIQEQANLIQMNQALINQISQNLQGQLNMNILQQNGLQQRSSSVMVPSTMIQTSTVSLANPASEQPALDSVVAIQPNTTVPIPPDMLAQQATVTLPLEQVSGVAVTSTEIVPSPSKTELVQEAPEVASEFHKDIQEEESEEQQQSEEPIGDDHIGELADEPNEEEITDEIPHDNAPVETPKSMNDSLVDQEDHVKPEPVEDISVHSNEPEENVQEDQIDKQSTAGDFVEQTSEEVIGEEPLSELPEEINNTNEGVFEQETAEEETFLVENEEHQEKTLDLPKPIDNMSVNSTKQNDPKDQINEADHSIQQSAVTDGFIELGKSLHDRITEGIPIAMGACSDDFPEDLSIKKVVDVASRSEFTPNTSFGSAVSSCADDDFHGSENVEGLSIETRDPPGMQLEALVPTNISPAGSQKSMVSLTGMIDADTAINAARALGNTSTEDIENLSEELETTNNSSSHNSVESAVCDGHISDTENPPSQSNSTLLTMTNHVSPDAATNESIVLNTTARSMHLSGSTDSGTHNHDSDHSGSESTDTSSSADINLNSSSSPVCNELCGSREVKKSHDSGLAEDFDDDNPDSPFEPDPDYPRTFNIGDLVWGQIRGFPSWPGKLVHEVDVKNNKETPEDGKLWVKWFGDHTYTQVEPCKLKTLSEGLEAHHRARKKHRRGRKMNTNLEAAINEAMAELDRMTSVDDELDAKNKAGKKRKK</sequence>
<feature type="region of interest" description="Disordered" evidence="1">
    <location>
        <begin position="519"/>
        <end position="604"/>
    </location>
</feature>
<feature type="compositionally biased region" description="Low complexity" evidence="1">
    <location>
        <begin position="2512"/>
        <end position="2524"/>
    </location>
</feature>
<feature type="compositionally biased region" description="Basic and acidic residues" evidence="1">
    <location>
        <begin position="624"/>
        <end position="633"/>
    </location>
</feature>
<dbReference type="SMART" id="SM00293">
    <property type="entry name" value="PWWP"/>
    <property type="match status" value="1"/>
</dbReference>
<feature type="compositionally biased region" description="Basic and acidic residues" evidence="1">
    <location>
        <begin position="960"/>
        <end position="979"/>
    </location>
</feature>
<dbReference type="GO" id="GO:0003682">
    <property type="term" value="F:chromatin binding"/>
    <property type="evidence" value="ECO:0007669"/>
    <property type="project" value="TreeGrafter"/>
</dbReference>
<accession>A0A8J1Y1N7</accession>
<protein>
    <submittedName>
        <fullName evidence="2">Uncharacterized protein</fullName>
    </submittedName>
</protein>
<proteinExistence type="predicted"/>
<dbReference type="Gene3D" id="2.30.30.140">
    <property type="match status" value="1"/>
</dbReference>
<keyword evidence="3" id="KW-1185">Reference proteome</keyword>
<feature type="compositionally biased region" description="Basic and acidic residues" evidence="1">
    <location>
        <begin position="2581"/>
        <end position="2590"/>
    </location>
</feature>
<feature type="region of interest" description="Disordered" evidence="1">
    <location>
        <begin position="1879"/>
        <end position="1924"/>
    </location>
</feature>
<feature type="compositionally biased region" description="Low complexity" evidence="1">
    <location>
        <begin position="1777"/>
        <end position="1793"/>
    </location>
</feature>
<dbReference type="InterPro" id="IPR000313">
    <property type="entry name" value="PWWP_dom"/>
</dbReference>
<feature type="compositionally biased region" description="Polar residues" evidence="1">
    <location>
        <begin position="1471"/>
        <end position="1491"/>
    </location>
</feature>
<feature type="region of interest" description="Disordered" evidence="1">
    <location>
        <begin position="2174"/>
        <end position="2286"/>
    </location>
</feature>
<feature type="compositionally biased region" description="Acidic residues" evidence="1">
    <location>
        <begin position="2216"/>
        <end position="2227"/>
    </location>
</feature>
<dbReference type="SUPFAM" id="SSF63748">
    <property type="entry name" value="Tudor/PWWP/MBT"/>
    <property type="match status" value="1"/>
</dbReference>
<feature type="compositionally biased region" description="Basic and acidic residues" evidence="1">
    <location>
        <begin position="2329"/>
        <end position="2338"/>
    </location>
</feature>
<feature type="compositionally biased region" description="Basic and acidic residues" evidence="1">
    <location>
        <begin position="1535"/>
        <end position="1544"/>
    </location>
</feature>
<feature type="compositionally biased region" description="Acidic residues" evidence="1">
    <location>
        <begin position="2194"/>
        <end position="2203"/>
    </location>
</feature>
<dbReference type="GO" id="GO:0010369">
    <property type="term" value="C:chromocenter"/>
    <property type="evidence" value="ECO:0007669"/>
    <property type="project" value="TreeGrafter"/>
</dbReference>
<feature type="compositionally biased region" description="Polar residues" evidence="1">
    <location>
        <begin position="703"/>
        <end position="713"/>
    </location>
</feature>
<feature type="compositionally biased region" description="Acidic residues" evidence="1">
    <location>
        <begin position="2629"/>
        <end position="2646"/>
    </location>
</feature>
<feature type="compositionally biased region" description="Polar residues" evidence="1">
    <location>
        <begin position="1822"/>
        <end position="1843"/>
    </location>
</feature>
<feature type="region of interest" description="Disordered" evidence="1">
    <location>
        <begin position="624"/>
        <end position="646"/>
    </location>
</feature>
<feature type="compositionally biased region" description="Polar residues" evidence="1">
    <location>
        <begin position="577"/>
        <end position="592"/>
    </location>
</feature>
<feature type="compositionally biased region" description="Low complexity" evidence="1">
    <location>
        <begin position="1571"/>
        <end position="1580"/>
    </location>
</feature>
<feature type="region of interest" description="Disordered" evidence="1">
    <location>
        <begin position="841"/>
        <end position="878"/>
    </location>
</feature>
<dbReference type="InterPro" id="IPR001739">
    <property type="entry name" value="Methyl_CpG_DNA-bd"/>
</dbReference>
<dbReference type="GO" id="GO:0003677">
    <property type="term" value="F:DNA binding"/>
    <property type="evidence" value="ECO:0007669"/>
    <property type="project" value="InterPro"/>
</dbReference>
<feature type="region of interest" description="Disordered" evidence="1">
    <location>
        <begin position="1520"/>
        <end position="1631"/>
    </location>
</feature>
<feature type="region of interest" description="Disordered" evidence="1">
    <location>
        <begin position="1161"/>
        <end position="1233"/>
    </location>
</feature>
<feature type="compositionally biased region" description="Low complexity" evidence="1">
    <location>
        <begin position="1179"/>
        <end position="1190"/>
    </location>
</feature>
<feature type="compositionally biased region" description="Polar residues" evidence="1">
    <location>
        <begin position="1520"/>
        <end position="1533"/>
    </location>
</feature>
<dbReference type="EMBL" id="CAIIXF020000001">
    <property type="protein sequence ID" value="CAH1773612.1"/>
    <property type="molecule type" value="Genomic_DNA"/>
</dbReference>
<feature type="compositionally biased region" description="Pro residues" evidence="1">
    <location>
        <begin position="1191"/>
        <end position="1203"/>
    </location>
</feature>
<feature type="region of interest" description="Disordered" evidence="1">
    <location>
        <begin position="1762"/>
        <end position="1862"/>
    </location>
</feature>
<feature type="region of interest" description="Disordered" evidence="1">
    <location>
        <begin position="1436"/>
        <end position="1501"/>
    </location>
</feature>
<gene>
    <name evidence="2" type="ORF">OFUS_LOCUS1187</name>
</gene>
<dbReference type="PANTHER" id="PTHR16112">
    <property type="entry name" value="METHYL-CPG BINDING PROTEIN, DROSOPHILA"/>
    <property type="match status" value="1"/>
</dbReference>
<feature type="compositionally biased region" description="Low complexity" evidence="1">
    <location>
        <begin position="1216"/>
        <end position="1233"/>
    </location>
</feature>
<feature type="compositionally biased region" description="Basic residues" evidence="1">
    <location>
        <begin position="849"/>
        <end position="859"/>
    </location>
</feature>
<dbReference type="PROSITE" id="PS50812">
    <property type="entry name" value="PWWP"/>
    <property type="match status" value="1"/>
</dbReference>
<feature type="compositionally biased region" description="Basic and acidic residues" evidence="1">
    <location>
        <begin position="1897"/>
        <end position="1907"/>
    </location>
</feature>
<organism evidence="2 3">
    <name type="scientific">Owenia fusiformis</name>
    <name type="common">Polychaete worm</name>
    <dbReference type="NCBI Taxonomy" id="6347"/>
    <lineage>
        <taxon>Eukaryota</taxon>
        <taxon>Metazoa</taxon>
        <taxon>Spiralia</taxon>
        <taxon>Lophotrochozoa</taxon>
        <taxon>Annelida</taxon>
        <taxon>Polychaeta</taxon>
        <taxon>Sedentaria</taxon>
        <taxon>Canalipalpata</taxon>
        <taxon>Sabellida</taxon>
        <taxon>Oweniida</taxon>
        <taxon>Oweniidae</taxon>
        <taxon>Owenia</taxon>
    </lineage>
</organism>
<feature type="region of interest" description="Disordered" evidence="1">
    <location>
        <begin position="667"/>
        <end position="730"/>
    </location>
</feature>
<dbReference type="Proteomes" id="UP000749559">
    <property type="component" value="Unassembled WGS sequence"/>
</dbReference>
<feature type="compositionally biased region" description="Polar residues" evidence="1">
    <location>
        <begin position="1581"/>
        <end position="1613"/>
    </location>
</feature>
<dbReference type="SMART" id="SM00391">
    <property type="entry name" value="MBD"/>
    <property type="match status" value="1"/>
</dbReference>
<dbReference type="FunFam" id="2.30.30.140:FF:000107">
    <property type="entry name" value="Six-banded, isoform H"/>
    <property type="match status" value="1"/>
</dbReference>
<evidence type="ECO:0000313" key="2">
    <source>
        <dbReference type="EMBL" id="CAH1773612.1"/>
    </source>
</evidence>
<dbReference type="OrthoDB" id="641149at2759"/>
<dbReference type="PANTHER" id="PTHR16112:SF16">
    <property type="entry name" value="SIX-BANDED, ISOFORM H"/>
    <property type="match status" value="1"/>
</dbReference>
<feature type="compositionally biased region" description="Polar residues" evidence="1">
    <location>
        <begin position="2534"/>
        <end position="2546"/>
    </location>
</feature>
<evidence type="ECO:0000313" key="3">
    <source>
        <dbReference type="Proteomes" id="UP000749559"/>
    </source>
</evidence>
<feature type="compositionally biased region" description="Polar residues" evidence="1">
    <location>
        <begin position="544"/>
        <end position="554"/>
    </location>
</feature>